<dbReference type="Pfam" id="PF04134">
    <property type="entry name" value="DCC1-like"/>
    <property type="match status" value="1"/>
</dbReference>
<dbReference type="EMBL" id="RBXR01000001">
    <property type="protein sequence ID" value="RKT68921.1"/>
    <property type="molecule type" value="Genomic_DNA"/>
</dbReference>
<protein>
    <submittedName>
        <fullName evidence="1">Putative DCC family thiol-disulfide oxidoreductase YuxK</fullName>
    </submittedName>
</protein>
<evidence type="ECO:0000313" key="2">
    <source>
        <dbReference type="Proteomes" id="UP000272729"/>
    </source>
</evidence>
<dbReference type="OrthoDB" id="277004at2"/>
<dbReference type="RefSeq" id="WP_121220281.1">
    <property type="nucleotide sequence ID" value="NZ_JBIUBA010000070.1"/>
</dbReference>
<dbReference type="AlphaFoldDB" id="A0A495X3U4"/>
<accession>A0A495X3U4</accession>
<dbReference type="Proteomes" id="UP000272729">
    <property type="component" value="Unassembled WGS sequence"/>
</dbReference>
<comment type="caution">
    <text evidence="1">The sequence shown here is derived from an EMBL/GenBank/DDBJ whole genome shotgun (WGS) entry which is preliminary data.</text>
</comment>
<keyword evidence="2" id="KW-1185">Reference proteome</keyword>
<organism evidence="1 2">
    <name type="scientific">Saccharothrix variisporea</name>
    <dbReference type="NCBI Taxonomy" id="543527"/>
    <lineage>
        <taxon>Bacteria</taxon>
        <taxon>Bacillati</taxon>
        <taxon>Actinomycetota</taxon>
        <taxon>Actinomycetes</taxon>
        <taxon>Pseudonocardiales</taxon>
        <taxon>Pseudonocardiaceae</taxon>
        <taxon>Saccharothrix</taxon>
    </lineage>
</organism>
<sequence length="136" mass="15548">MTTPTAVPTTVRTAALTVLYDADCPFCRKAKGWLSRQEQLVRLEFVPANSDVARRRFPELDHAQTLQVITVIGDRGEVYRGERAWLVCLWALRAWRPMANRLSRSGHRLFLRAATELADRLRAMTKDEDCGETCQE</sequence>
<reference evidence="1 2" key="1">
    <citation type="submission" date="2018-10" db="EMBL/GenBank/DDBJ databases">
        <title>Sequencing the genomes of 1000 actinobacteria strains.</title>
        <authorList>
            <person name="Klenk H.-P."/>
        </authorList>
    </citation>
    <scope>NUCLEOTIDE SEQUENCE [LARGE SCALE GENOMIC DNA]</scope>
    <source>
        <strain evidence="1 2">DSM 43911</strain>
    </source>
</reference>
<name>A0A495X3U4_9PSEU</name>
<gene>
    <name evidence="1" type="ORF">DFJ66_2114</name>
</gene>
<dbReference type="GO" id="GO:0015035">
    <property type="term" value="F:protein-disulfide reductase activity"/>
    <property type="evidence" value="ECO:0007669"/>
    <property type="project" value="InterPro"/>
</dbReference>
<dbReference type="InterPro" id="IPR007263">
    <property type="entry name" value="DCC1-like"/>
</dbReference>
<evidence type="ECO:0000313" key="1">
    <source>
        <dbReference type="EMBL" id="RKT68921.1"/>
    </source>
</evidence>
<proteinExistence type="predicted"/>